<comment type="similarity">
    <text evidence="2">Belongs to the metallo-dependent hydrolases superfamily. Hydantoinase/dihydropyrimidinase family.</text>
</comment>
<protein>
    <recommendedName>
        <fullName evidence="3">Amidohydrolase-related domain-containing protein</fullName>
    </recommendedName>
</protein>
<dbReference type="AlphaFoldDB" id="A0A383BXM6"/>
<proteinExistence type="inferred from homology"/>
<dbReference type="PANTHER" id="PTHR11647:SF1">
    <property type="entry name" value="COLLAPSIN RESPONSE MEDIATOR PROTEIN"/>
    <property type="match status" value="1"/>
</dbReference>
<dbReference type="InterPro" id="IPR032466">
    <property type="entry name" value="Metal_Hydrolase"/>
</dbReference>
<reference evidence="4" key="1">
    <citation type="submission" date="2018-05" db="EMBL/GenBank/DDBJ databases">
        <authorList>
            <person name="Lanie J.A."/>
            <person name="Ng W.-L."/>
            <person name="Kazmierczak K.M."/>
            <person name="Andrzejewski T.M."/>
            <person name="Davidsen T.M."/>
            <person name="Wayne K.J."/>
            <person name="Tettelin H."/>
            <person name="Glass J.I."/>
            <person name="Rusch D."/>
            <person name="Podicherti R."/>
            <person name="Tsui H.-C.T."/>
            <person name="Winkler M.E."/>
        </authorList>
    </citation>
    <scope>NUCLEOTIDE SEQUENCE</scope>
</reference>
<evidence type="ECO:0000313" key="4">
    <source>
        <dbReference type="EMBL" id="SVE24672.1"/>
    </source>
</evidence>
<dbReference type="PANTHER" id="PTHR11647">
    <property type="entry name" value="HYDRANTOINASE/DIHYDROPYRIMIDINASE FAMILY MEMBER"/>
    <property type="match status" value="1"/>
</dbReference>
<dbReference type="Gene3D" id="3.20.20.140">
    <property type="entry name" value="Metal-dependent hydrolases"/>
    <property type="match status" value="1"/>
</dbReference>
<dbReference type="InterPro" id="IPR050378">
    <property type="entry name" value="Metallo-dep_Hydrolases_sf"/>
</dbReference>
<dbReference type="GO" id="GO:0005829">
    <property type="term" value="C:cytosol"/>
    <property type="evidence" value="ECO:0007669"/>
    <property type="project" value="TreeGrafter"/>
</dbReference>
<feature type="domain" description="Amidohydrolase-related" evidence="3">
    <location>
        <begin position="52"/>
        <end position="191"/>
    </location>
</feature>
<gene>
    <name evidence="4" type="ORF">METZ01_LOCUS477526</name>
</gene>
<evidence type="ECO:0000259" key="3">
    <source>
        <dbReference type="Pfam" id="PF01979"/>
    </source>
</evidence>
<dbReference type="InterPro" id="IPR011059">
    <property type="entry name" value="Metal-dep_hydrolase_composite"/>
</dbReference>
<dbReference type="EMBL" id="UINC01204101">
    <property type="protein sequence ID" value="SVE24672.1"/>
    <property type="molecule type" value="Genomic_DNA"/>
</dbReference>
<feature type="non-terminal residue" evidence="4">
    <location>
        <position position="210"/>
    </location>
</feature>
<dbReference type="FunFam" id="3.20.20.140:FF:000174">
    <property type="entry name" value="Dihydropyrimidinase-related protein 2"/>
    <property type="match status" value="1"/>
</dbReference>
<evidence type="ECO:0000256" key="1">
    <source>
        <dbReference type="ARBA" id="ARBA00001947"/>
    </source>
</evidence>
<dbReference type="GO" id="GO:0016812">
    <property type="term" value="F:hydrolase activity, acting on carbon-nitrogen (but not peptide) bonds, in cyclic amides"/>
    <property type="evidence" value="ECO:0007669"/>
    <property type="project" value="TreeGrafter"/>
</dbReference>
<dbReference type="InterPro" id="IPR006680">
    <property type="entry name" value="Amidohydro-rel"/>
</dbReference>
<dbReference type="SUPFAM" id="SSF51338">
    <property type="entry name" value="Composite domain of metallo-dependent hydrolases"/>
    <property type="match status" value="1"/>
</dbReference>
<organism evidence="4">
    <name type="scientific">marine metagenome</name>
    <dbReference type="NCBI Taxonomy" id="408172"/>
    <lineage>
        <taxon>unclassified sequences</taxon>
        <taxon>metagenomes</taxon>
        <taxon>ecological metagenomes</taxon>
    </lineage>
</organism>
<name>A0A383BXM6_9ZZZZ</name>
<accession>A0A383BXM6</accession>
<dbReference type="Pfam" id="PF01979">
    <property type="entry name" value="Amidohydro_1"/>
    <property type="match status" value="1"/>
</dbReference>
<sequence length="210" mass="23086">MAKFDLVIRGGQVVTATDVMQCEIGIRDSRIVAMAENLTDDYVSSIDAAGRWITPGGVDGHCHLDQPSTDGSVAADDFRTGTRSAVAGGTTTVVPFARQFHGQTLAAAVKDYHERAKGKAVTDYAFHLIVTDPTPDVIDREIPEMIRNGYPSFKIYMTYDDMKLNDRQILEVLAAARQNQGMAMIHAENSDCISWLTDKLEAEGKTEPRY</sequence>
<dbReference type="SUPFAM" id="SSF51556">
    <property type="entry name" value="Metallo-dependent hydrolases"/>
    <property type="match status" value="1"/>
</dbReference>
<evidence type="ECO:0000256" key="2">
    <source>
        <dbReference type="ARBA" id="ARBA00008829"/>
    </source>
</evidence>
<comment type="cofactor">
    <cofactor evidence="1">
        <name>Zn(2+)</name>
        <dbReference type="ChEBI" id="CHEBI:29105"/>
    </cofactor>
</comment>